<sequence length="209" mass="23512">MANAGWRLEIDASDLAEEIERIRQVATPEQFERVMYRIFSRTGGHVRQILRKDLPKQYHVRPKDISNDIQGTKVTAGGVGGVGCIIPIRGVRKTIGKTYRASGGAHGWNSTKRKYRVKARIVKSGQSVLPPQVSSYGGMPPFRNFDAPKLNGIAFTRRGKARLPIAPVKGIAIPQMPLNRSEPDVQKDIMDYMEKRTEHEFMQLMRSGR</sequence>
<name>A0A8S5QF57_9CAUD</name>
<reference evidence="1" key="1">
    <citation type="journal article" date="2021" name="Proc. Natl. Acad. Sci. U.S.A.">
        <title>A Catalog of Tens of Thousands of Viruses from Human Metagenomes Reveals Hidden Associations with Chronic Diseases.</title>
        <authorList>
            <person name="Tisza M.J."/>
            <person name="Buck C.B."/>
        </authorList>
    </citation>
    <scope>NUCLEOTIDE SEQUENCE</scope>
    <source>
        <strain evidence="1">CtqPn17</strain>
    </source>
</reference>
<proteinExistence type="predicted"/>
<accession>A0A8S5QF57</accession>
<organism evidence="1">
    <name type="scientific">Caudovirales sp. ctqPn17</name>
    <dbReference type="NCBI Taxonomy" id="2825772"/>
    <lineage>
        <taxon>Viruses</taxon>
        <taxon>Duplodnaviria</taxon>
        <taxon>Heunggongvirae</taxon>
        <taxon>Uroviricota</taxon>
        <taxon>Caudoviricetes</taxon>
    </lineage>
</organism>
<dbReference type="EMBL" id="BK015642">
    <property type="protein sequence ID" value="DAE17586.1"/>
    <property type="molecule type" value="Genomic_DNA"/>
</dbReference>
<protein>
    <submittedName>
        <fullName evidence="1">Minor tail protein</fullName>
    </submittedName>
</protein>
<evidence type="ECO:0000313" key="1">
    <source>
        <dbReference type="EMBL" id="DAE17586.1"/>
    </source>
</evidence>